<name>K6ZAI3_9ALTE</name>
<evidence type="ECO:0000313" key="28">
    <source>
        <dbReference type="Proteomes" id="UP000006327"/>
    </source>
</evidence>
<dbReference type="FunFam" id="3.30.450.20:FF:000060">
    <property type="entry name" value="Sensor protein FixL"/>
    <property type="match status" value="1"/>
</dbReference>
<evidence type="ECO:0000256" key="18">
    <source>
        <dbReference type="PROSITE-ProRule" id="PRU00110"/>
    </source>
</evidence>
<dbReference type="Pfam" id="PF08447">
    <property type="entry name" value="PAS_3"/>
    <property type="match status" value="1"/>
</dbReference>
<dbReference type="OrthoDB" id="9810730at2"/>
<evidence type="ECO:0000256" key="7">
    <source>
        <dbReference type="ARBA" id="ARBA00022692"/>
    </source>
</evidence>
<evidence type="ECO:0000256" key="16">
    <source>
        <dbReference type="ARBA" id="ARBA00068150"/>
    </source>
</evidence>
<dbReference type="SMART" id="SM00388">
    <property type="entry name" value="HisKA"/>
    <property type="match status" value="1"/>
</dbReference>
<proteinExistence type="predicted"/>
<keyword evidence="11 20" id="KW-1133">Transmembrane helix</keyword>
<keyword evidence="10" id="KW-0067">ATP-binding</keyword>
<sequence>MTLNILEWFDYPPNNLLLVGEFNLGMVVLSLIIAIMAAFVAFQVASQASISLSPVRKQISLLVGSITLGGGVWSMHFIGMLAFELCTTVSYGWGLTLLSLVPAVAASWVALNFLVRPKVNVRQLILGGVLMGTGVGTMHYIGMAAMEMAPLLRYDLSMFVLSIVVAVVLAILSLWTRFGLEHNFLATKPILVTNSIASIIMGLAIAGMHYTGMAAARFVMPEGLETLVQTNEISMYLAFAVTIITVVIITLVLALNVVFRYKDISAEAKQNEQRLIATMDTAVDGVVTIDEAGIVTSVNKAVETLLGWSPQEIVGQNVKMLVPETIRHNHDSYIKQYLKTRNAKIIGQGRDVEAVCKNGQLIPIRLALGHAEFNGKHLFVGFISDLRARLAMESALRDSEAKIRSLMSNIPGIVYRVINTEGWPHLFISDEVENVTGYPPEDFLLPNPIRGLADLIHPDDLKIIEQTDFTAKHGFNLEFRLIDRFGQTKWMLGHGRAITNANSEEEYLDGFIMDISQRKLMEEALILEKDKAEQAVATRSAFLANMSHEIRTPMNAIIGFSDILLDSQLDKGQYKHLNTINQSAKSLMHILNDILDSAKLEKGKFQLEYRDFSLVEEIDAVVSTLWLLAQEKDVPIKLDIDPSIAGNYNGVPDRLRQVLTNLLGNAVKFTQSGEIEITVTQVTPQTFKFVIKDTGIGMTPDQIETVFDAFSQADESMSRRFGGTGLGTTISKQLVELMGGHIYVESELGLGSTFSFDIPLTKTTAVLKTTEFDTEHIPLPPLTVLVVDDIEQNIELLSIILKRDGHNICTARDGEQALERMKAEHFDIVLMDIQMPVLDGLSAAKARRKFELDTSAKHIPIIALTASVLEEDKLSAEQAGMEGFANKPINIPQLRHEIARVLNLNNVDISQVINGELSNNSIDSDTGISLWGSKTTHYNELRTFLQTSTAEIDNLQDNLENNDWPSIEQKAHGLKGLSGNLALPNLHRLFITLEKNCEQKNHQKSAITLQKIKQEFALITESLTRSTKDMADTKNDTQVHITKQTFVQLLETLEQHASLNKFDDELLDKIAGVDFVDNKQISAIIQAFNNFEFEEALILIQNVKVQLLDIDSE</sequence>
<dbReference type="InterPro" id="IPR000014">
    <property type="entry name" value="PAS"/>
</dbReference>
<evidence type="ECO:0000256" key="12">
    <source>
        <dbReference type="ARBA" id="ARBA00023012"/>
    </source>
</evidence>
<comment type="catalytic activity">
    <reaction evidence="1">
        <text>ATP + protein L-histidine = ADP + protein N-phospho-L-histidine.</text>
        <dbReference type="EC" id="2.7.13.3"/>
    </reaction>
</comment>
<evidence type="ECO:0000256" key="17">
    <source>
        <dbReference type="ARBA" id="ARBA00070616"/>
    </source>
</evidence>
<evidence type="ECO:0000259" key="21">
    <source>
        <dbReference type="PROSITE" id="PS50109"/>
    </source>
</evidence>
<evidence type="ECO:0000256" key="5">
    <source>
        <dbReference type="ARBA" id="ARBA00022553"/>
    </source>
</evidence>
<dbReference type="PROSITE" id="PS50113">
    <property type="entry name" value="PAC"/>
    <property type="match status" value="1"/>
</dbReference>
<dbReference type="Pfam" id="PF01627">
    <property type="entry name" value="Hpt"/>
    <property type="match status" value="1"/>
</dbReference>
<dbReference type="SMART" id="SM00448">
    <property type="entry name" value="REC"/>
    <property type="match status" value="1"/>
</dbReference>
<dbReference type="SUPFAM" id="SSF55785">
    <property type="entry name" value="PYP-like sensor domain (PAS domain)"/>
    <property type="match status" value="2"/>
</dbReference>
<dbReference type="PROSITE" id="PS50924">
    <property type="entry name" value="MHYT"/>
    <property type="match status" value="1"/>
</dbReference>
<feature type="modified residue" description="Phosphohistidine" evidence="18">
    <location>
        <position position="972"/>
    </location>
</feature>
<feature type="domain" description="Histidine kinase" evidence="21">
    <location>
        <begin position="545"/>
        <end position="762"/>
    </location>
</feature>
<dbReference type="Gene3D" id="1.10.287.130">
    <property type="match status" value="1"/>
</dbReference>
<evidence type="ECO:0000313" key="27">
    <source>
        <dbReference type="EMBL" id="GAC20445.1"/>
    </source>
</evidence>
<dbReference type="InterPro" id="IPR036890">
    <property type="entry name" value="HATPase_C_sf"/>
</dbReference>
<dbReference type="PROSITE" id="PS50112">
    <property type="entry name" value="PAS"/>
    <property type="match status" value="2"/>
</dbReference>
<dbReference type="InterPro" id="IPR036641">
    <property type="entry name" value="HPT_dom_sf"/>
</dbReference>
<dbReference type="Pfam" id="PF02518">
    <property type="entry name" value="HATPase_c"/>
    <property type="match status" value="1"/>
</dbReference>
<dbReference type="InterPro" id="IPR003661">
    <property type="entry name" value="HisK_dim/P_dom"/>
</dbReference>
<dbReference type="eggNOG" id="COG3300">
    <property type="taxonomic scope" value="Bacteria"/>
</dbReference>
<gene>
    <name evidence="27" type="ORF">GARC_3490</name>
</gene>
<dbReference type="Gene3D" id="3.30.450.20">
    <property type="entry name" value="PAS domain"/>
    <property type="match status" value="2"/>
</dbReference>
<feature type="domain" description="PAS" evidence="23">
    <location>
        <begin position="271"/>
        <end position="341"/>
    </location>
</feature>
<dbReference type="PROSITE" id="PS50109">
    <property type="entry name" value="HIS_KIN"/>
    <property type="match status" value="1"/>
</dbReference>
<organism evidence="27 28">
    <name type="scientific">Paraglaciecola arctica BSs20135</name>
    <dbReference type="NCBI Taxonomy" id="493475"/>
    <lineage>
        <taxon>Bacteria</taxon>
        <taxon>Pseudomonadati</taxon>
        <taxon>Pseudomonadota</taxon>
        <taxon>Gammaproteobacteria</taxon>
        <taxon>Alteromonadales</taxon>
        <taxon>Alteromonadaceae</taxon>
        <taxon>Paraglaciecola</taxon>
    </lineage>
</organism>
<evidence type="ECO:0000256" key="4">
    <source>
        <dbReference type="ARBA" id="ARBA00022475"/>
    </source>
</evidence>
<dbReference type="SUPFAM" id="SSF47226">
    <property type="entry name" value="Histidine-containing phosphotransfer domain, HPT domain"/>
    <property type="match status" value="1"/>
</dbReference>
<evidence type="ECO:0000259" key="22">
    <source>
        <dbReference type="PROSITE" id="PS50110"/>
    </source>
</evidence>
<dbReference type="CDD" id="cd00082">
    <property type="entry name" value="HisKA"/>
    <property type="match status" value="1"/>
</dbReference>
<dbReference type="InterPro" id="IPR005330">
    <property type="entry name" value="MHYT_dom"/>
</dbReference>
<dbReference type="Gene3D" id="3.40.50.2300">
    <property type="match status" value="1"/>
</dbReference>
<dbReference type="EMBL" id="BAEO01000053">
    <property type="protein sequence ID" value="GAC20445.1"/>
    <property type="molecule type" value="Genomic_DNA"/>
</dbReference>
<feature type="transmembrane region" description="Helical" evidence="20">
    <location>
        <begin position="158"/>
        <end position="178"/>
    </location>
</feature>
<evidence type="ECO:0000256" key="8">
    <source>
        <dbReference type="ARBA" id="ARBA00022741"/>
    </source>
</evidence>
<evidence type="ECO:0000256" key="10">
    <source>
        <dbReference type="ARBA" id="ARBA00022840"/>
    </source>
</evidence>
<dbReference type="InterPro" id="IPR001789">
    <property type="entry name" value="Sig_transdc_resp-reg_receiver"/>
</dbReference>
<dbReference type="Pfam" id="PF00989">
    <property type="entry name" value="PAS"/>
    <property type="match status" value="1"/>
</dbReference>
<dbReference type="Gene3D" id="3.30.565.10">
    <property type="entry name" value="Histidine kinase-like ATPase, C-terminal domain"/>
    <property type="match status" value="1"/>
</dbReference>
<evidence type="ECO:0000256" key="3">
    <source>
        <dbReference type="ARBA" id="ARBA00012438"/>
    </source>
</evidence>
<dbReference type="InterPro" id="IPR036097">
    <property type="entry name" value="HisK_dim/P_sf"/>
</dbReference>
<dbReference type="GO" id="GO:0006355">
    <property type="term" value="P:regulation of DNA-templated transcription"/>
    <property type="evidence" value="ECO:0007669"/>
    <property type="project" value="InterPro"/>
</dbReference>
<dbReference type="PRINTS" id="PR00344">
    <property type="entry name" value="BCTRLSENSOR"/>
</dbReference>
<evidence type="ECO:0000256" key="1">
    <source>
        <dbReference type="ARBA" id="ARBA00000085"/>
    </source>
</evidence>
<dbReference type="SUPFAM" id="SSF55874">
    <property type="entry name" value="ATPase domain of HSP90 chaperone/DNA topoisomerase II/histidine kinase"/>
    <property type="match status" value="1"/>
</dbReference>
<evidence type="ECO:0000256" key="13">
    <source>
        <dbReference type="ARBA" id="ARBA00023136"/>
    </source>
</evidence>
<evidence type="ECO:0000256" key="15">
    <source>
        <dbReference type="ARBA" id="ARBA00064003"/>
    </source>
</evidence>
<dbReference type="SMART" id="SM00086">
    <property type="entry name" value="PAC"/>
    <property type="match status" value="2"/>
</dbReference>
<evidence type="ECO:0000259" key="26">
    <source>
        <dbReference type="PROSITE" id="PS50924"/>
    </source>
</evidence>
<dbReference type="PROSITE" id="PS50110">
    <property type="entry name" value="RESPONSE_REGULATORY"/>
    <property type="match status" value="1"/>
</dbReference>
<dbReference type="PANTHER" id="PTHR45339">
    <property type="entry name" value="HYBRID SIGNAL TRANSDUCTION HISTIDINE KINASE J"/>
    <property type="match status" value="1"/>
</dbReference>
<accession>K6ZAI3</accession>
<evidence type="ECO:0000256" key="14">
    <source>
        <dbReference type="ARBA" id="ARBA00059827"/>
    </source>
</evidence>
<dbReference type="InterPro" id="IPR035965">
    <property type="entry name" value="PAS-like_dom_sf"/>
</dbReference>
<feature type="transmembrane region" description="Helical" evidence="20">
    <location>
        <begin position="95"/>
        <end position="115"/>
    </location>
</feature>
<dbReference type="EC" id="2.7.13.3" evidence="3"/>
<dbReference type="Pfam" id="PF00072">
    <property type="entry name" value="Response_reg"/>
    <property type="match status" value="1"/>
</dbReference>
<dbReference type="InterPro" id="IPR013655">
    <property type="entry name" value="PAS_fold_3"/>
</dbReference>
<feature type="domain" description="HPt" evidence="25">
    <location>
        <begin position="933"/>
        <end position="1033"/>
    </location>
</feature>
<feature type="domain" description="Response regulatory" evidence="22">
    <location>
        <begin position="783"/>
        <end position="902"/>
    </location>
</feature>
<comment type="subcellular location">
    <subcellularLocation>
        <location evidence="2">Cell membrane</location>
        <topology evidence="2">Multi-pass membrane protein</topology>
    </subcellularLocation>
</comment>
<dbReference type="InterPro" id="IPR008207">
    <property type="entry name" value="Sig_transdc_His_kin_Hpt_dom"/>
</dbReference>
<dbReference type="eggNOG" id="COG2205">
    <property type="taxonomic scope" value="Bacteria"/>
</dbReference>
<keyword evidence="12" id="KW-0902">Two-component regulatory system</keyword>
<dbReference type="SMART" id="SM00387">
    <property type="entry name" value="HATPase_c"/>
    <property type="match status" value="1"/>
</dbReference>
<comment type="subunit">
    <text evidence="15">At low DSF concentrations, interacts with RpfF.</text>
</comment>
<dbReference type="InterPro" id="IPR013767">
    <property type="entry name" value="PAS_fold"/>
</dbReference>
<dbReference type="CDD" id="cd17546">
    <property type="entry name" value="REC_hyHK_CKI1_RcsC-like"/>
    <property type="match status" value="1"/>
</dbReference>
<keyword evidence="8" id="KW-0547">Nucleotide-binding</keyword>
<dbReference type="AlphaFoldDB" id="K6ZAI3"/>
<feature type="transmembrane region" description="Helical" evidence="20">
    <location>
        <begin position="124"/>
        <end position="146"/>
    </location>
</feature>
<dbReference type="CDD" id="cd16922">
    <property type="entry name" value="HATPase_EvgS-ArcB-TorS-like"/>
    <property type="match status" value="1"/>
</dbReference>
<evidence type="ECO:0000259" key="25">
    <source>
        <dbReference type="PROSITE" id="PS50894"/>
    </source>
</evidence>
<feature type="transmembrane region" description="Helical" evidence="20">
    <location>
        <begin position="62"/>
        <end position="83"/>
    </location>
</feature>
<feature type="transmembrane region" description="Helical" evidence="20">
    <location>
        <begin position="233"/>
        <end position="259"/>
    </location>
</feature>
<dbReference type="Pfam" id="PF03707">
    <property type="entry name" value="MHYT"/>
    <property type="match status" value="3"/>
</dbReference>
<keyword evidence="4" id="KW-1003">Cell membrane</keyword>
<dbReference type="GO" id="GO:0005524">
    <property type="term" value="F:ATP binding"/>
    <property type="evidence" value="ECO:0007669"/>
    <property type="project" value="UniProtKB-KW"/>
</dbReference>
<dbReference type="GO" id="GO:0000155">
    <property type="term" value="F:phosphorelay sensor kinase activity"/>
    <property type="evidence" value="ECO:0007669"/>
    <property type="project" value="InterPro"/>
</dbReference>
<evidence type="ECO:0000256" key="9">
    <source>
        <dbReference type="ARBA" id="ARBA00022777"/>
    </source>
</evidence>
<evidence type="ECO:0000256" key="11">
    <source>
        <dbReference type="ARBA" id="ARBA00022989"/>
    </source>
</evidence>
<feature type="domain" description="MHYT" evidence="26">
    <location>
        <begin position="22"/>
        <end position="219"/>
    </location>
</feature>
<comment type="caution">
    <text evidence="27">The sequence shown here is derived from an EMBL/GenBank/DDBJ whole genome shotgun (WGS) entry which is preliminary data.</text>
</comment>
<dbReference type="STRING" id="493475.GARC_3490"/>
<keyword evidence="7 20" id="KW-0812">Transmembrane</keyword>
<dbReference type="InterPro" id="IPR011006">
    <property type="entry name" value="CheY-like_superfamily"/>
</dbReference>
<evidence type="ECO:0000259" key="23">
    <source>
        <dbReference type="PROSITE" id="PS50112"/>
    </source>
</evidence>
<feature type="domain" description="PAC" evidence="24">
    <location>
        <begin position="475"/>
        <end position="527"/>
    </location>
</feature>
<protein>
    <recommendedName>
        <fullName evidence="17">Sensor protein FixL</fullName>
        <ecNumber evidence="3">2.7.13.3</ecNumber>
    </recommendedName>
    <alternativeName>
        <fullName evidence="16">Sensory/regulatory protein RpfC</fullName>
    </alternativeName>
</protein>
<evidence type="ECO:0000259" key="24">
    <source>
        <dbReference type="PROSITE" id="PS50113"/>
    </source>
</evidence>
<dbReference type="Proteomes" id="UP000006327">
    <property type="component" value="Unassembled WGS sequence"/>
</dbReference>
<dbReference type="SUPFAM" id="SSF52172">
    <property type="entry name" value="CheY-like"/>
    <property type="match status" value="1"/>
</dbReference>
<dbReference type="Gene3D" id="1.20.120.160">
    <property type="entry name" value="HPT domain"/>
    <property type="match status" value="1"/>
</dbReference>
<keyword evidence="13 20" id="KW-0472">Membrane</keyword>
<dbReference type="eggNOG" id="COG0745">
    <property type="taxonomic scope" value="Bacteria"/>
</dbReference>
<evidence type="ECO:0000256" key="2">
    <source>
        <dbReference type="ARBA" id="ARBA00004651"/>
    </source>
</evidence>
<comment type="function">
    <text evidence="14">Putative oxygen sensor; modulates the activity of FixJ, a transcriptional activator of nitrogen fixation fixK gene. FixL probably acts as a kinase that phosphorylates FixJ.</text>
</comment>
<feature type="domain" description="PAS" evidence="23">
    <location>
        <begin position="399"/>
        <end position="466"/>
    </location>
</feature>
<dbReference type="PANTHER" id="PTHR45339:SF1">
    <property type="entry name" value="HYBRID SIGNAL TRANSDUCTION HISTIDINE KINASE J"/>
    <property type="match status" value="1"/>
</dbReference>
<dbReference type="SMART" id="SM00091">
    <property type="entry name" value="PAS"/>
    <property type="match status" value="2"/>
</dbReference>
<feature type="modified residue" description="4-aspartylphosphate" evidence="19">
    <location>
        <position position="832"/>
    </location>
</feature>
<dbReference type="InterPro" id="IPR001610">
    <property type="entry name" value="PAC"/>
</dbReference>
<dbReference type="InterPro" id="IPR005467">
    <property type="entry name" value="His_kinase_dom"/>
</dbReference>
<dbReference type="SUPFAM" id="SSF47384">
    <property type="entry name" value="Homodimeric domain of signal transducing histidine kinase"/>
    <property type="match status" value="1"/>
</dbReference>
<keyword evidence="9 27" id="KW-0418">Kinase</keyword>
<evidence type="ECO:0000256" key="6">
    <source>
        <dbReference type="ARBA" id="ARBA00022679"/>
    </source>
</evidence>
<feature type="transmembrane region" description="Helical" evidence="20">
    <location>
        <begin position="22"/>
        <end position="42"/>
    </location>
</feature>
<dbReference type="RefSeq" id="WP_007622368.1">
    <property type="nucleotide sequence ID" value="NZ_BAEO01000053.1"/>
</dbReference>
<keyword evidence="5 19" id="KW-0597">Phosphoprotein</keyword>
<dbReference type="InterPro" id="IPR004358">
    <property type="entry name" value="Sig_transdc_His_kin-like_C"/>
</dbReference>
<reference evidence="27 28" key="1">
    <citation type="journal article" date="2017" name="Antonie Van Leeuwenhoek">
        <title>Rhizobium rhizosphaerae sp. nov., a novel species isolated from rice rhizosphere.</title>
        <authorList>
            <person name="Zhao J.J."/>
            <person name="Zhang J."/>
            <person name="Zhang R.J."/>
            <person name="Zhang C.W."/>
            <person name="Yin H.Q."/>
            <person name="Zhang X.X."/>
        </authorList>
    </citation>
    <scope>NUCLEOTIDE SEQUENCE [LARGE SCALE GENOMIC DNA]</scope>
    <source>
        <strain evidence="27 28">BSs20135</strain>
    </source>
</reference>
<evidence type="ECO:0000256" key="19">
    <source>
        <dbReference type="PROSITE-ProRule" id="PRU00169"/>
    </source>
</evidence>
<keyword evidence="28" id="KW-1185">Reference proteome</keyword>
<dbReference type="InterPro" id="IPR003594">
    <property type="entry name" value="HATPase_dom"/>
</dbReference>
<feature type="transmembrane region" description="Helical" evidence="20">
    <location>
        <begin position="190"/>
        <end position="213"/>
    </location>
</feature>
<dbReference type="GO" id="GO:0005886">
    <property type="term" value="C:plasma membrane"/>
    <property type="evidence" value="ECO:0007669"/>
    <property type="project" value="UniProtKB-SubCell"/>
</dbReference>
<evidence type="ECO:0000256" key="20">
    <source>
        <dbReference type="PROSITE-ProRule" id="PRU00244"/>
    </source>
</evidence>
<dbReference type="InterPro" id="IPR000700">
    <property type="entry name" value="PAS-assoc_C"/>
</dbReference>
<keyword evidence="6" id="KW-0808">Transferase</keyword>
<dbReference type="PROSITE" id="PS50894">
    <property type="entry name" value="HPT"/>
    <property type="match status" value="1"/>
</dbReference>
<dbReference type="FunFam" id="1.10.287.130:FF:000002">
    <property type="entry name" value="Two-component osmosensing histidine kinase"/>
    <property type="match status" value="1"/>
</dbReference>
<dbReference type="CDD" id="cd00130">
    <property type="entry name" value="PAS"/>
    <property type="match status" value="2"/>
</dbReference>
<dbReference type="Pfam" id="PF00512">
    <property type="entry name" value="HisKA"/>
    <property type="match status" value="1"/>
</dbReference>
<dbReference type="NCBIfam" id="TIGR00229">
    <property type="entry name" value="sensory_box"/>
    <property type="match status" value="2"/>
</dbReference>
<dbReference type="FunFam" id="3.30.565.10:FF:000010">
    <property type="entry name" value="Sensor histidine kinase RcsC"/>
    <property type="match status" value="1"/>
</dbReference>